<organism evidence="2 3">
    <name type="scientific">Zophobas morio</name>
    <dbReference type="NCBI Taxonomy" id="2755281"/>
    <lineage>
        <taxon>Eukaryota</taxon>
        <taxon>Metazoa</taxon>
        <taxon>Ecdysozoa</taxon>
        <taxon>Arthropoda</taxon>
        <taxon>Hexapoda</taxon>
        <taxon>Insecta</taxon>
        <taxon>Pterygota</taxon>
        <taxon>Neoptera</taxon>
        <taxon>Endopterygota</taxon>
        <taxon>Coleoptera</taxon>
        <taxon>Polyphaga</taxon>
        <taxon>Cucujiformia</taxon>
        <taxon>Tenebrionidae</taxon>
        <taxon>Zophobas</taxon>
    </lineage>
</organism>
<evidence type="ECO:0000313" key="2">
    <source>
        <dbReference type="EMBL" id="KAJ3661116.1"/>
    </source>
</evidence>
<evidence type="ECO:0000256" key="1">
    <source>
        <dbReference type="SAM" id="Phobius"/>
    </source>
</evidence>
<protein>
    <submittedName>
        <fullName evidence="2">Uncharacterized protein</fullName>
    </submittedName>
</protein>
<comment type="caution">
    <text evidence="2">The sequence shown here is derived from an EMBL/GenBank/DDBJ whole genome shotgun (WGS) entry which is preliminary data.</text>
</comment>
<accession>A0AA38MLT5</accession>
<feature type="transmembrane region" description="Helical" evidence="1">
    <location>
        <begin position="6"/>
        <end position="25"/>
    </location>
</feature>
<keyword evidence="1" id="KW-1133">Transmembrane helix</keyword>
<keyword evidence="3" id="KW-1185">Reference proteome</keyword>
<sequence>MGVEVELILLISLIIIFIASFCGLLQKIRKSYERDRELTERVTNISSPRLSLTEIYINPTFTPENENGQNHSTNHGVFPCAPPPYTELYCEPPPKYEDIIKDGSCRLDMPSTSTSSSSNN</sequence>
<reference evidence="2" key="1">
    <citation type="journal article" date="2023" name="G3 (Bethesda)">
        <title>Whole genome assemblies of Zophobas morio and Tenebrio molitor.</title>
        <authorList>
            <person name="Kaur S."/>
            <person name="Stinson S.A."/>
            <person name="diCenzo G.C."/>
        </authorList>
    </citation>
    <scope>NUCLEOTIDE SEQUENCE</scope>
    <source>
        <strain evidence="2">QUZm001</strain>
    </source>
</reference>
<dbReference type="AlphaFoldDB" id="A0AA38MLT5"/>
<name>A0AA38MLT5_9CUCU</name>
<keyword evidence="1" id="KW-0472">Membrane</keyword>
<evidence type="ECO:0000313" key="3">
    <source>
        <dbReference type="Proteomes" id="UP001168821"/>
    </source>
</evidence>
<dbReference type="Proteomes" id="UP001168821">
    <property type="component" value="Unassembled WGS sequence"/>
</dbReference>
<keyword evidence="1" id="KW-0812">Transmembrane</keyword>
<dbReference type="EMBL" id="JALNTZ010000002">
    <property type="protein sequence ID" value="KAJ3661116.1"/>
    <property type="molecule type" value="Genomic_DNA"/>
</dbReference>
<proteinExistence type="predicted"/>
<gene>
    <name evidence="2" type="ORF">Zmor_005531</name>
</gene>